<dbReference type="CDD" id="cd08556">
    <property type="entry name" value="GDPD"/>
    <property type="match status" value="1"/>
</dbReference>
<dbReference type="PROSITE" id="PS51704">
    <property type="entry name" value="GP_PDE"/>
    <property type="match status" value="1"/>
</dbReference>
<protein>
    <submittedName>
        <fullName evidence="2">Glycerophosphoryl diester phosphodiesterase</fullName>
    </submittedName>
</protein>
<dbReference type="RefSeq" id="WP_056962794.1">
    <property type="nucleotide sequence ID" value="NZ_AZEU01000079.1"/>
</dbReference>
<organism evidence="2 3">
    <name type="scientific">Lacticaseibacillus manihotivorans DSM 13343 = JCM 12514</name>
    <dbReference type="NCBI Taxonomy" id="1423769"/>
    <lineage>
        <taxon>Bacteria</taxon>
        <taxon>Bacillati</taxon>
        <taxon>Bacillota</taxon>
        <taxon>Bacilli</taxon>
        <taxon>Lactobacillales</taxon>
        <taxon>Lactobacillaceae</taxon>
        <taxon>Lacticaseibacillus</taxon>
    </lineage>
</organism>
<evidence type="ECO:0000259" key="1">
    <source>
        <dbReference type="PROSITE" id="PS51704"/>
    </source>
</evidence>
<dbReference type="GO" id="GO:0008081">
    <property type="term" value="F:phosphoric diester hydrolase activity"/>
    <property type="evidence" value="ECO:0007669"/>
    <property type="project" value="InterPro"/>
</dbReference>
<dbReference type="PANTHER" id="PTHR46211">
    <property type="entry name" value="GLYCEROPHOSPHORYL DIESTER PHOSPHODIESTERASE"/>
    <property type="match status" value="1"/>
</dbReference>
<name>A0A0R1QZH8_9LACO</name>
<sequence>MSKTLLITLWLSLWACCSGFVVVGHRGDPLTYPEETFQSDSAAFAAGADYVELDVQVAKDGTLVIQHDPTLLRTTGSDVTIASSNYSQIQQYHTKNGEAIHSLQALFTHYQQSNAKFLIETKIEKGVPHPQMEQRIAALVKQYHMENRVMFHSFSLKSLKRLQKLLPNVPRIFIVGSLKRITFAVFPYVTGINISSTLVTEKLVSDLHHIGQKVYVWDEMNENAAKWRWLSNIPIDGVVTNYPGLAHQYQLLTHDAQSHPVDALATNNSTQALPVYENPYMPHLRKQTIAPNETFTVMKSIRSQGVTYDQIATNAFVPADTLNLAPMAGWAQLLVDQPATVRAKHTWQVPTRVTSSAQSAQHSTLATGSTVTITAVKLHGEQVWCQTKSGWVEAKHLQIHLHLNEARLWLYQFNTVTTLQRPQLSLGQTDLDILNFNALGLSV</sequence>
<evidence type="ECO:0000313" key="3">
    <source>
        <dbReference type="Proteomes" id="UP000051790"/>
    </source>
</evidence>
<dbReference type="GO" id="GO:0006629">
    <property type="term" value="P:lipid metabolic process"/>
    <property type="evidence" value="ECO:0007669"/>
    <property type="project" value="InterPro"/>
</dbReference>
<dbReference type="OrthoDB" id="384721at2"/>
<dbReference type="Pfam" id="PF03009">
    <property type="entry name" value="GDPD"/>
    <property type="match status" value="1"/>
</dbReference>
<reference evidence="2 3" key="1">
    <citation type="journal article" date="2015" name="Genome Announc.">
        <title>Expanding the biotechnology potential of lactobacilli through comparative genomics of 213 strains and associated genera.</title>
        <authorList>
            <person name="Sun Z."/>
            <person name="Harris H.M."/>
            <person name="McCann A."/>
            <person name="Guo C."/>
            <person name="Argimon S."/>
            <person name="Zhang W."/>
            <person name="Yang X."/>
            <person name="Jeffery I.B."/>
            <person name="Cooney J.C."/>
            <person name="Kagawa T.F."/>
            <person name="Liu W."/>
            <person name="Song Y."/>
            <person name="Salvetti E."/>
            <person name="Wrobel A."/>
            <person name="Rasinkangas P."/>
            <person name="Parkhill J."/>
            <person name="Rea M.C."/>
            <person name="O'Sullivan O."/>
            <person name="Ritari J."/>
            <person name="Douillard F.P."/>
            <person name="Paul Ross R."/>
            <person name="Yang R."/>
            <person name="Briner A.E."/>
            <person name="Felis G.E."/>
            <person name="de Vos W.M."/>
            <person name="Barrangou R."/>
            <person name="Klaenhammer T.R."/>
            <person name="Caufield P.W."/>
            <person name="Cui Y."/>
            <person name="Zhang H."/>
            <person name="O'Toole P.W."/>
        </authorList>
    </citation>
    <scope>NUCLEOTIDE SEQUENCE [LARGE SCALE GENOMIC DNA]</scope>
    <source>
        <strain evidence="2 3">DSM 13343</strain>
    </source>
</reference>
<dbReference type="PATRIC" id="fig|1423769.4.peg.90"/>
<gene>
    <name evidence="2" type="ORF">FD01_GL000077</name>
</gene>
<dbReference type="InterPro" id="IPR030395">
    <property type="entry name" value="GP_PDE_dom"/>
</dbReference>
<dbReference type="Proteomes" id="UP000051790">
    <property type="component" value="Unassembled WGS sequence"/>
</dbReference>
<feature type="domain" description="GP-PDE" evidence="1">
    <location>
        <begin position="20"/>
        <end position="250"/>
    </location>
</feature>
<dbReference type="SUPFAM" id="SSF51695">
    <property type="entry name" value="PLC-like phosphodiesterases"/>
    <property type="match status" value="1"/>
</dbReference>
<dbReference type="InterPro" id="IPR017946">
    <property type="entry name" value="PLC-like_Pdiesterase_TIM-brl"/>
</dbReference>
<comment type="caution">
    <text evidence="2">The sequence shown here is derived from an EMBL/GenBank/DDBJ whole genome shotgun (WGS) entry which is preliminary data.</text>
</comment>
<keyword evidence="3" id="KW-1185">Reference proteome</keyword>
<dbReference type="EMBL" id="AZEU01000079">
    <property type="protein sequence ID" value="KRL49406.1"/>
    <property type="molecule type" value="Genomic_DNA"/>
</dbReference>
<dbReference type="PANTHER" id="PTHR46211:SF14">
    <property type="entry name" value="GLYCEROPHOSPHODIESTER PHOSPHODIESTERASE"/>
    <property type="match status" value="1"/>
</dbReference>
<evidence type="ECO:0000313" key="2">
    <source>
        <dbReference type="EMBL" id="KRL49406.1"/>
    </source>
</evidence>
<dbReference type="Gene3D" id="3.20.20.190">
    <property type="entry name" value="Phosphatidylinositol (PI) phosphodiesterase"/>
    <property type="match status" value="1"/>
</dbReference>
<accession>A0A0R1QZH8</accession>
<proteinExistence type="predicted"/>
<dbReference type="AlphaFoldDB" id="A0A0R1QZH8"/>